<proteinExistence type="predicted"/>
<name>A0A1V0DX20_9CAUD</name>
<sequence>MATEKKKDRDPRTVVVKNARLSFPHIYKPQEQENDDGTKRESYNAVLMIPKEDNPHLKDVLGLMKAAAIAAKKRAWGDDEKNWPKIPASMTCFKDGDKEDHFQTPRSEYEGHYIISCSSPVDRPPRVITNRKGSDNKWLDAEPGRKGSPYAGCYVNGIIEVYGQKKDPKRKMPNRINASFSTIQFLRDGEPFANRGADPDDMLDEDDVSYEGDLDDDYGHEEEDDDSLI</sequence>
<evidence type="ECO:0000313" key="3">
    <source>
        <dbReference type="Proteomes" id="UP000225878"/>
    </source>
</evidence>
<feature type="compositionally biased region" description="Acidic residues" evidence="1">
    <location>
        <begin position="199"/>
        <end position="229"/>
    </location>
</feature>
<dbReference type="SUPFAM" id="SSF50249">
    <property type="entry name" value="Nucleic acid-binding proteins"/>
    <property type="match status" value="1"/>
</dbReference>
<reference evidence="2" key="1">
    <citation type="submission" date="2016-11" db="EMBL/GenBank/DDBJ databases">
        <title>The complete genome sequence of Cyanosiphovirus S-ESS1.</title>
        <authorList>
            <person name="Han Y."/>
        </authorList>
    </citation>
    <scope>NUCLEOTIDE SEQUENCE [LARGE SCALE GENOMIC DNA]</scope>
</reference>
<dbReference type="InterPro" id="IPR012340">
    <property type="entry name" value="NA-bd_OB-fold"/>
</dbReference>
<organism evidence="2">
    <name type="scientific">Synechococcus virus S-ESS1</name>
    <dbReference type="NCBI Taxonomy" id="1964565"/>
    <lineage>
        <taxon>Viruses</taxon>
        <taxon>Duplodnaviria</taxon>
        <taxon>Heunggongvirae</taxon>
        <taxon>Uroviricota</taxon>
        <taxon>Caudoviricetes</taxon>
        <taxon>Casjensviridae</taxon>
        <taxon>Sessunavirus</taxon>
        <taxon>Sessunavirus SESS1</taxon>
    </lineage>
</organism>
<dbReference type="GeneID" id="62679231"/>
<dbReference type="KEGG" id="vg:62679231"/>
<dbReference type="InterPro" id="IPR022595">
    <property type="entry name" value="Enc34_ssDNA-bd"/>
</dbReference>
<dbReference type="Gene3D" id="2.40.50.140">
    <property type="entry name" value="Nucleic acid-binding proteins"/>
    <property type="match status" value="1"/>
</dbReference>
<feature type="region of interest" description="Disordered" evidence="1">
    <location>
        <begin position="188"/>
        <end position="229"/>
    </location>
</feature>
<dbReference type="Pfam" id="PF10991">
    <property type="entry name" value="Enc34_ssDNA-bd"/>
    <property type="match status" value="1"/>
</dbReference>
<keyword evidence="3" id="KW-1185">Reference proteome</keyword>
<evidence type="ECO:0000313" key="2">
    <source>
        <dbReference type="EMBL" id="ARB05698.1"/>
    </source>
</evidence>
<accession>A0A1V0DX20</accession>
<dbReference type="RefSeq" id="YP_009997086.1">
    <property type="nucleotide sequence ID" value="NC_052968.1"/>
</dbReference>
<dbReference type="EMBL" id="KY249644">
    <property type="protein sequence ID" value="ARB05698.1"/>
    <property type="molecule type" value="Genomic_DNA"/>
</dbReference>
<dbReference type="Proteomes" id="UP000225878">
    <property type="component" value="Segment"/>
</dbReference>
<protein>
    <submittedName>
        <fullName evidence="2">DUF2815 domain-containing protein</fullName>
    </submittedName>
</protein>
<evidence type="ECO:0000256" key="1">
    <source>
        <dbReference type="SAM" id="MobiDB-lite"/>
    </source>
</evidence>